<dbReference type="Pfam" id="PF02653">
    <property type="entry name" value="BPD_transp_2"/>
    <property type="match status" value="1"/>
</dbReference>
<sequence>MMNRVRLVLAQNGTLFALLVLIAVFAVLNPRFFTPGNASTVLLQIAELGIVAIPMAFLVMTGTLDLSIGSVASLGAVLSAYTIAGTGNVMLGLLVAIAVGVVTGSINGFLVAFLGLNPLVVTLGFLSVWGGLALLLTNGATVTGLGEAFRAVGLWRLGPANIQMIVLIVVLIAAWFVLNRRPFGRNVLAIGGNARAARLMGVKVRSTRFVLFVVAGVAASVVGLLLTAKLQSAPPTVGTGMEIQALTVVLLGGVAMEGGSGRISGVIAGLLFVGVLRNGLIILGVSQFLQTILIGATLIVAILLDSSMQRLLRASWNSMVAPQEETAEVEDEKVAA</sequence>
<feature type="transmembrane region" description="Helical" evidence="6">
    <location>
        <begin position="288"/>
        <end position="304"/>
    </location>
</feature>
<evidence type="ECO:0000256" key="1">
    <source>
        <dbReference type="ARBA" id="ARBA00004651"/>
    </source>
</evidence>
<evidence type="ECO:0000256" key="4">
    <source>
        <dbReference type="ARBA" id="ARBA00022989"/>
    </source>
</evidence>
<feature type="transmembrane region" description="Helical" evidence="6">
    <location>
        <begin position="40"/>
        <end position="59"/>
    </location>
</feature>
<feature type="transmembrane region" description="Helical" evidence="6">
    <location>
        <begin position="236"/>
        <end position="256"/>
    </location>
</feature>
<evidence type="ECO:0000256" key="2">
    <source>
        <dbReference type="ARBA" id="ARBA00022475"/>
    </source>
</evidence>
<feature type="transmembrane region" description="Helical" evidence="6">
    <location>
        <begin position="66"/>
        <end position="84"/>
    </location>
</feature>
<keyword evidence="8" id="KW-1185">Reference proteome</keyword>
<feature type="transmembrane region" description="Helical" evidence="6">
    <location>
        <begin position="209"/>
        <end position="230"/>
    </location>
</feature>
<keyword evidence="4 6" id="KW-1133">Transmembrane helix</keyword>
<feature type="transmembrane region" description="Helical" evidence="6">
    <location>
        <begin position="90"/>
        <end position="112"/>
    </location>
</feature>
<keyword evidence="5 6" id="KW-0472">Membrane</keyword>
<evidence type="ECO:0000256" key="5">
    <source>
        <dbReference type="ARBA" id="ARBA00023136"/>
    </source>
</evidence>
<comment type="subcellular location">
    <subcellularLocation>
        <location evidence="1">Cell membrane</location>
        <topology evidence="1">Multi-pass membrane protein</topology>
    </subcellularLocation>
</comment>
<comment type="caution">
    <text evidence="7">The sequence shown here is derived from an EMBL/GenBank/DDBJ whole genome shotgun (WGS) entry which is preliminary data.</text>
</comment>
<feature type="transmembrane region" description="Helical" evidence="6">
    <location>
        <begin position="7"/>
        <end position="28"/>
    </location>
</feature>
<evidence type="ECO:0000256" key="6">
    <source>
        <dbReference type="SAM" id="Phobius"/>
    </source>
</evidence>
<keyword evidence="2" id="KW-1003">Cell membrane</keyword>
<evidence type="ECO:0000313" key="7">
    <source>
        <dbReference type="EMBL" id="MFC7269162.1"/>
    </source>
</evidence>
<name>A0ABW2HCU6_9MICO</name>
<organism evidence="7 8">
    <name type="scientific">Microbacterium fluvii</name>
    <dbReference type="NCBI Taxonomy" id="415215"/>
    <lineage>
        <taxon>Bacteria</taxon>
        <taxon>Bacillati</taxon>
        <taxon>Actinomycetota</taxon>
        <taxon>Actinomycetes</taxon>
        <taxon>Micrococcales</taxon>
        <taxon>Microbacteriaceae</taxon>
        <taxon>Microbacterium</taxon>
    </lineage>
</organism>
<reference evidence="8" key="1">
    <citation type="journal article" date="2019" name="Int. J. Syst. Evol. Microbiol.">
        <title>The Global Catalogue of Microorganisms (GCM) 10K type strain sequencing project: providing services to taxonomists for standard genome sequencing and annotation.</title>
        <authorList>
            <consortium name="The Broad Institute Genomics Platform"/>
            <consortium name="The Broad Institute Genome Sequencing Center for Infectious Disease"/>
            <person name="Wu L."/>
            <person name="Ma J."/>
        </authorList>
    </citation>
    <scope>NUCLEOTIDE SEQUENCE [LARGE SCALE GENOMIC DNA]</scope>
    <source>
        <strain evidence="8">CGMCC 1.15772</strain>
    </source>
</reference>
<protein>
    <submittedName>
        <fullName evidence="7">ABC transporter permease</fullName>
    </submittedName>
</protein>
<dbReference type="RefSeq" id="WP_262874090.1">
    <property type="nucleotide sequence ID" value="NZ_BAABKW010000012.1"/>
</dbReference>
<accession>A0ABW2HCU6</accession>
<feature type="transmembrane region" description="Helical" evidence="6">
    <location>
        <begin position="119"/>
        <end position="140"/>
    </location>
</feature>
<keyword evidence="3 6" id="KW-0812">Transmembrane</keyword>
<dbReference type="InterPro" id="IPR001851">
    <property type="entry name" value="ABC_transp_permease"/>
</dbReference>
<dbReference type="EMBL" id="JBHTBE010000002">
    <property type="protein sequence ID" value="MFC7269162.1"/>
    <property type="molecule type" value="Genomic_DNA"/>
</dbReference>
<feature type="transmembrane region" description="Helical" evidence="6">
    <location>
        <begin position="160"/>
        <end position="178"/>
    </location>
</feature>
<evidence type="ECO:0000256" key="3">
    <source>
        <dbReference type="ARBA" id="ARBA00022692"/>
    </source>
</evidence>
<dbReference type="CDD" id="cd06579">
    <property type="entry name" value="TM_PBP1_transp_AraH_like"/>
    <property type="match status" value="1"/>
</dbReference>
<proteinExistence type="predicted"/>
<dbReference type="Proteomes" id="UP001596507">
    <property type="component" value="Unassembled WGS sequence"/>
</dbReference>
<gene>
    <name evidence="7" type="ORF">ACFQRL_09350</name>
</gene>
<dbReference type="PANTHER" id="PTHR32196">
    <property type="entry name" value="ABC TRANSPORTER PERMEASE PROTEIN YPHD-RELATED-RELATED"/>
    <property type="match status" value="1"/>
</dbReference>
<evidence type="ECO:0000313" key="8">
    <source>
        <dbReference type="Proteomes" id="UP001596507"/>
    </source>
</evidence>